<keyword evidence="3" id="KW-1185">Reference proteome</keyword>
<gene>
    <name evidence="2" type="ORF">WMO26_05900</name>
</gene>
<evidence type="ECO:0000256" key="1">
    <source>
        <dbReference type="SAM" id="Phobius"/>
    </source>
</evidence>
<dbReference type="EMBL" id="JBBMFD010000007">
    <property type="protein sequence ID" value="MEQ2440360.1"/>
    <property type="molecule type" value="Genomic_DNA"/>
</dbReference>
<protein>
    <recommendedName>
        <fullName evidence="4">YtxH domain-containing protein</fullName>
    </recommendedName>
</protein>
<sequence length="58" mass="6006">MRSSSGMVKGVVTGMAVGAVAGMVGGTMMRNNKNIKKKAGKALKTLNGVISSVQYMMK</sequence>
<dbReference type="Proteomes" id="UP001489509">
    <property type="component" value="Unassembled WGS sequence"/>
</dbReference>
<keyword evidence="1" id="KW-0472">Membrane</keyword>
<keyword evidence="1" id="KW-0812">Transmembrane</keyword>
<evidence type="ECO:0000313" key="3">
    <source>
        <dbReference type="Proteomes" id="UP001489509"/>
    </source>
</evidence>
<evidence type="ECO:0000313" key="2">
    <source>
        <dbReference type="EMBL" id="MEQ2440360.1"/>
    </source>
</evidence>
<comment type="caution">
    <text evidence="2">The sequence shown here is derived from an EMBL/GenBank/DDBJ whole genome shotgun (WGS) entry which is preliminary data.</text>
</comment>
<keyword evidence="1" id="KW-1133">Transmembrane helix</keyword>
<organism evidence="2 3">
    <name type="scientific">Solibaculum intestinale</name>
    <dbReference type="NCBI Taxonomy" id="3133165"/>
    <lineage>
        <taxon>Bacteria</taxon>
        <taxon>Bacillati</taxon>
        <taxon>Bacillota</taxon>
        <taxon>Clostridia</taxon>
        <taxon>Eubacteriales</taxon>
        <taxon>Oscillospiraceae</taxon>
        <taxon>Solibaculum</taxon>
    </lineage>
</organism>
<name>A0ABV1DZ94_9FIRM</name>
<feature type="transmembrane region" description="Helical" evidence="1">
    <location>
        <begin position="6"/>
        <end position="28"/>
    </location>
</feature>
<dbReference type="RefSeq" id="WP_349218871.1">
    <property type="nucleotide sequence ID" value="NZ_JBBMFD010000007.1"/>
</dbReference>
<evidence type="ECO:0008006" key="4">
    <source>
        <dbReference type="Google" id="ProtNLM"/>
    </source>
</evidence>
<accession>A0ABV1DZ94</accession>
<proteinExistence type="predicted"/>
<reference evidence="2 3" key="1">
    <citation type="submission" date="2024-03" db="EMBL/GenBank/DDBJ databases">
        <title>Human intestinal bacterial collection.</title>
        <authorList>
            <person name="Pauvert C."/>
            <person name="Hitch T.C.A."/>
            <person name="Clavel T."/>
        </authorList>
    </citation>
    <scope>NUCLEOTIDE SEQUENCE [LARGE SCALE GENOMIC DNA]</scope>
    <source>
        <strain evidence="2 3">CLA-JM-H44</strain>
    </source>
</reference>